<dbReference type="Gene3D" id="3.40.50.1820">
    <property type="entry name" value="alpha/beta hydrolase"/>
    <property type="match status" value="1"/>
</dbReference>
<evidence type="ECO:0000313" key="3">
    <source>
        <dbReference type="EMBL" id="OES46095.1"/>
    </source>
</evidence>
<dbReference type="PIRSF" id="PIRSF000443">
    <property type="entry name" value="Homoser_Ac_trans"/>
    <property type="match status" value="1"/>
</dbReference>
<feature type="domain" description="AB hydrolase-1" evidence="2">
    <location>
        <begin position="68"/>
        <end position="327"/>
    </location>
</feature>
<feature type="active site" evidence="1">
    <location>
        <position position="323"/>
    </location>
</feature>
<comment type="caution">
    <text evidence="3">The sequence shown here is derived from an EMBL/GenBank/DDBJ whole genome shotgun (WGS) entry which is preliminary data.</text>
</comment>
<dbReference type="OrthoDB" id="9800754at2"/>
<dbReference type="InterPro" id="IPR029058">
    <property type="entry name" value="AB_hydrolase_fold"/>
</dbReference>
<evidence type="ECO:0000256" key="1">
    <source>
        <dbReference type="PIRSR" id="PIRSR000443-1"/>
    </source>
</evidence>
<dbReference type="InterPro" id="IPR008220">
    <property type="entry name" value="HAT_MetX-like"/>
</dbReference>
<dbReference type="Proteomes" id="UP000095658">
    <property type="component" value="Unassembled WGS sequence"/>
</dbReference>
<name>A0A1E7DSV3_9BACI</name>
<dbReference type="InterPro" id="IPR000073">
    <property type="entry name" value="AB_hydrolase_1"/>
</dbReference>
<organism evidence="3 4">
    <name type="scientific">Domibacillus iocasae</name>
    <dbReference type="NCBI Taxonomy" id="1714016"/>
    <lineage>
        <taxon>Bacteria</taxon>
        <taxon>Bacillati</taxon>
        <taxon>Bacillota</taxon>
        <taxon>Bacilli</taxon>
        <taxon>Bacillales</taxon>
        <taxon>Bacillaceae</taxon>
        <taxon>Domibacillus</taxon>
    </lineage>
</organism>
<gene>
    <name evidence="3" type="ORF">BA724_16035</name>
</gene>
<dbReference type="GO" id="GO:0016747">
    <property type="term" value="F:acyltransferase activity, transferring groups other than amino-acyl groups"/>
    <property type="evidence" value="ECO:0007669"/>
    <property type="project" value="InterPro"/>
</dbReference>
<accession>A0A1E7DSV3</accession>
<dbReference type="RefSeq" id="WP_069937253.1">
    <property type="nucleotide sequence ID" value="NZ_MAMP01000006.1"/>
</dbReference>
<protein>
    <recommendedName>
        <fullName evidence="2">AB hydrolase-1 domain-containing protein</fullName>
    </recommendedName>
</protein>
<evidence type="ECO:0000259" key="2">
    <source>
        <dbReference type="Pfam" id="PF00561"/>
    </source>
</evidence>
<dbReference type="STRING" id="1714016.BA724_16035"/>
<feature type="active site" evidence="1">
    <location>
        <position position="294"/>
    </location>
</feature>
<dbReference type="PANTHER" id="PTHR32268">
    <property type="entry name" value="HOMOSERINE O-ACETYLTRANSFERASE"/>
    <property type="match status" value="1"/>
</dbReference>
<dbReference type="SUPFAM" id="SSF53474">
    <property type="entry name" value="alpha/beta-Hydrolases"/>
    <property type="match status" value="1"/>
</dbReference>
<dbReference type="PANTHER" id="PTHR32268:SF15">
    <property type="entry name" value="HOMOSERINE ACETYLTRANSFERASE FAMILY PROTEIN (AFU_ORTHOLOGUE AFUA_1G15350)"/>
    <property type="match status" value="1"/>
</dbReference>
<proteinExistence type="predicted"/>
<reference evidence="3 4" key="1">
    <citation type="submission" date="2016-06" db="EMBL/GenBank/DDBJ databases">
        <title>Domibacillus iocasae genome sequencing.</title>
        <authorList>
            <person name="Verma A."/>
            <person name="Pal Y."/>
            <person name="Ojha A.K."/>
            <person name="Krishnamurthi S."/>
        </authorList>
    </citation>
    <scope>NUCLEOTIDE SEQUENCE [LARGE SCALE GENOMIC DNA]</scope>
    <source>
        <strain evidence="3 4">DSM 29979</strain>
    </source>
</reference>
<dbReference type="EMBL" id="MAMP01000006">
    <property type="protein sequence ID" value="OES46095.1"/>
    <property type="molecule type" value="Genomic_DNA"/>
</dbReference>
<sequence length="350" mass="39437">MIKSEYYTQEIHGPYESYDLGDFQLEEGGAIQNGKLAYVTFGELNKTKDNAILIPTWFSGTSKIMETYIGNGRALDPEKYFIIIVNQLGNGLSSSPHNTPAPLNMANFPKVRISDDVRAQHKLITEKFGIEELALVVGGSMGAQQTYEWAVRYPDMVKRAAPIAGTAKNTIHDFLYAETLIEAITSDPNWNDGNYQSCKDVSAGLKRHAKLWSVMGLSTEFYKQEAWRLYGVNSLDEFIHDFLEPLFCEMDPNALLWMAWKWQRGDVSRMTGGDLQEALGRIKAKVFVMPIDSDMFFPPKDCEDEQTLIPNSEFRVIKSICGHYALFGAEGTAYSEQIDKHLSDLLAIKI</sequence>
<dbReference type="NCBIfam" id="NF005757">
    <property type="entry name" value="PRK07581.1"/>
    <property type="match status" value="1"/>
</dbReference>
<evidence type="ECO:0000313" key="4">
    <source>
        <dbReference type="Proteomes" id="UP000095658"/>
    </source>
</evidence>
<feature type="active site" description="Nucleophile" evidence="1">
    <location>
        <position position="140"/>
    </location>
</feature>
<keyword evidence="4" id="KW-1185">Reference proteome</keyword>
<dbReference type="AlphaFoldDB" id="A0A1E7DSV3"/>
<dbReference type="Pfam" id="PF00561">
    <property type="entry name" value="Abhydrolase_1"/>
    <property type="match status" value="1"/>
</dbReference>